<dbReference type="NCBIfam" id="TIGR02532">
    <property type="entry name" value="IV_pilin_GFxxxE"/>
    <property type="match status" value="1"/>
</dbReference>
<reference evidence="2 3" key="1">
    <citation type="journal article" date="2017" name="BMC Genomics">
        <title>Comparative genomic and phylogenomic analyses of the Bifidobacteriaceae family.</title>
        <authorList>
            <person name="Lugli G.A."/>
            <person name="Milani C."/>
            <person name="Turroni F."/>
            <person name="Duranti S."/>
            <person name="Mancabelli L."/>
            <person name="Mangifesta M."/>
            <person name="Ferrario C."/>
            <person name="Modesto M."/>
            <person name="Mattarelli P."/>
            <person name="Jiri K."/>
            <person name="van Sinderen D."/>
            <person name="Ventura M."/>
        </authorList>
    </citation>
    <scope>NUCLEOTIDE SEQUENCE [LARGE SCALE GENOMIC DNA]</scope>
    <source>
        <strain evidence="2 3">DSM 24742</strain>
    </source>
</reference>
<dbReference type="EMBL" id="MWWR01000006">
    <property type="protein sequence ID" value="OZG51821.1"/>
    <property type="molecule type" value="Genomic_DNA"/>
</dbReference>
<comment type="caution">
    <text evidence="2">The sequence shown here is derived from an EMBL/GenBank/DDBJ whole genome shotgun (WGS) entry which is preliminary data.</text>
</comment>
<keyword evidence="1" id="KW-0812">Transmembrane</keyword>
<dbReference type="Pfam" id="PF07963">
    <property type="entry name" value="N_methyl"/>
    <property type="match status" value="1"/>
</dbReference>
<sequence>MEKRNERPRRAPSAVACRAGAVLGAVAETLGAWRASVRSAIRDCAARRRRAWHEARLRGFRRAARGVQSGVTLVELLVAMSIFSIFTAMFATTVVQFMHTSQRSMMRTQSATQINNATEDLAHFVMYAEGMTVVDDGDSQQLYLLIPSNVVSAASAGTGGTSAATNLCVRVTYTAPVWSGDALSSAGTLSWTSAPFVAGASGTTYATSDMVFANRLINSPSAPSPYDAKMFEQSGSMLTVSPSAGAMVSGKVIATSTSTTLTVRNYTSTGDVASCVTTV</sequence>
<dbReference type="AlphaFoldDB" id="A0A261EY92"/>
<accession>A0A261EY92</accession>
<dbReference type="Proteomes" id="UP000216725">
    <property type="component" value="Unassembled WGS sequence"/>
</dbReference>
<evidence type="ECO:0000313" key="3">
    <source>
        <dbReference type="Proteomes" id="UP000216725"/>
    </source>
</evidence>
<evidence type="ECO:0000256" key="1">
    <source>
        <dbReference type="SAM" id="Phobius"/>
    </source>
</evidence>
<gene>
    <name evidence="2" type="ORF">PSRA_0901</name>
</gene>
<name>A0A261EY92_9BIFI</name>
<feature type="transmembrane region" description="Helical" evidence="1">
    <location>
        <begin position="71"/>
        <end position="98"/>
    </location>
</feature>
<dbReference type="PROSITE" id="PS00409">
    <property type="entry name" value="PROKAR_NTER_METHYL"/>
    <property type="match status" value="1"/>
</dbReference>
<keyword evidence="3" id="KW-1185">Reference proteome</keyword>
<protein>
    <submittedName>
        <fullName evidence="2">Type IV pilin N-term methylation site GFxxxE protein</fullName>
    </submittedName>
</protein>
<evidence type="ECO:0000313" key="2">
    <source>
        <dbReference type="EMBL" id="OZG51821.1"/>
    </source>
</evidence>
<organism evidence="2 3">
    <name type="scientific">Pseudoscardovia radai</name>
    <dbReference type="NCBI Taxonomy" id="987066"/>
    <lineage>
        <taxon>Bacteria</taxon>
        <taxon>Bacillati</taxon>
        <taxon>Actinomycetota</taxon>
        <taxon>Actinomycetes</taxon>
        <taxon>Bifidobacteriales</taxon>
        <taxon>Bifidobacteriaceae</taxon>
        <taxon>Pseudoscardovia</taxon>
    </lineage>
</organism>
<proteinExistence type="predicted"/>
<keyword evidence="1" id="KW-1133">Transmembrane helix</keyword>
<dbReference type="InterPro" id="IPR012902">
    <property type="entry name" value="N_methyl_site"/>
</dbReference>
<keyword evidence="1" id="KW-0472">Membrane</keyword>